<evidence type="ECO:0000256" key="6">
    <source>
        <dbReference type="ARBA" id="ARBA00023136"/>
    </source>
</evidence>
<proteinExistence type="inferred from homology"/>
<protein>
    <submittedName>
        <fullName evidence="9">TolC family protein</fullName>
    </submittedName>
</protein>
<evidence type="ECO:0000256" key="2">
    <source>
        <dbReference type="ARBA" id="ARBA00007613"/>
    </source>
</evidence>
<sequence>MAQPSPAGGRRATPGGGRALLWRVAGIGALVAAAPAPAQLVLPPPGGDPRTIDFAKDPVLRFVSGGIGADAFTAAIAAAVSRHPAVAEAAAGTDTARAQRREVRTGLFPTLSASLVGSQSLARDFVDTSAAVERLLPRGRTDAAINADQLVFDFGATGGRIAGASARVRAAAADADRAATATALSAITAWYQLVAYQALTELSDAMIARHRAIVDDTGARVAAGIGAGGDMARAEASLADAIGEAAGSARALATARARYRESFGAVPPARALYPASTGLAPSSLDATRLQGLRSPDVAAAEALAAAARAEARAARADALPRLSAGVGGTRFNVFGQGPNYDVRGQVVLRQSLSTGGAEAARIAAADARARAAEAAAERVRAEAERDAEAAFGDARVLDASAGALADAYRANRRNRDITAEQFRLSRGTLIDLLQTEAEYSAAARALLLGSVERDLARYTLLARTGQLLRHFDITTRN</sequence>
<dbReference type="GO" id="GO:0015562">
    <property type="term" value="F:efflux transmembrane transporter activity"/>
    <property type="evidence" value="ECO:0007669"/>
    <property type="project" value="InterPro"/>
</dbReference>
<dbReference type="SUPFAM" id="SSF56954">
    <property type="entry name" value="Outer membrane efflux proteins (OEP)"/>
    <property type="match status" value="1"/>
</dbReference>
<dbReference type="GO" id="GO:0009279">
    <property type="term" value="C:cell outer membrane"/>
    <property type="evidence" value="ECO:0007669"/>
    <property type="project" value="UniProtKB-SubCell"/>
</dbReference>
<evidence type="ECO:0000256" key="1">
    <source>
        <dbReference type="ARBA" id="ARBA00004442"/>
    </source>
</evidence>
<keyword evidence="10" id="KW-1185">Reference proteome</keyword>
<organism evidence="9 10">
    <name type="scientific">Sandarakinorhabdus fusca</name>
    <dbReference type="NCBI Taxonomy" id="1439888"/>
    <lineage>
        <taxon>Bacteria</taxon>
        <taxon>Pseudomonadati</taxon>
        <taxon>Pseudomonadota</taxon>
        <taxon>Alphaproteobacteria</taxon>
        <taxon>Sphingomonadales</taxon>
        <taxon>Sphingosinicellaceae</taxon>
        <taxon>Sandarakinorhabdus</taxon>
    </lineage>
</organism>
<dbReference type="EMBL" id="WIOL01000002">
    <property type="protein sequence ID" value="MQT16776.1"/>
    <property type="molecule type" value="Genomic_DNA"/>
</dbReference>
<reference evidence="9 10" key="1">
    <citation type="submission" date="2019-09" db="EMBL/GenBank/DDBJ databases">
        <title>Polymorphobacter sp. isolated from a lake in China.</title>
        <authorList>
            <person name="Liu Z."/>
        </authorList>
    </citation>
    <scope>NUCLEOTIDE SEQUENCE [LARGE SCALE GENOMIC DNA]</scope>
    <source>
        <strain evidence="9 10">D40P</strain>
    </source>
</reference>
<dbReference type="GO" id="GO:0015288">
    <property type="term" value="F:porin activity"/>
    <property type="evidence" value="ECO:0007669"/>
    <property type="project" value="TreeGrafter"/>
</dbReference>
<dbReference type="Gene3D" id="1.20.1600.10">
    <property type="entry name" value="Outer membrane efflux proteins (OEP)"/>
    <property type="match status" value="1"/>
</dbReference>
<keyword evidence="8" id="KW-0175">Coiled coil</keyword>
<evidence type="ECO:0000256" key="7">
    <source>
        <dbReference type="ARBA" id="ARBA00023237"/>
    </source>
</evidence>
<dbReference type="OrthoDB" id="7402961at2"/>
<dbReference type="AlphaFoldDB" id="A0A7C9GP88"/>
<dbReference type="PANTHER" id="PTHR30026">
    <property type="entry name" value="OUTER MEMBRANE PROTEIN TOLC"/>
    <property type="match status" value="1"/>
</dbReference>
<name>A0A7C9GP88_9SPHN</name>
<dbReference type="Proteomes" id="UP000481327">
    <property type="component" value="Unassembled WGS sequence"/>
</dbReference>
<comment type="caution">
    <text evidence="9">The sequence shown here is derived from an EMBL/GenBank/DDBJ whole genome shotgun (WGS) entry which is preliminary data.</text>
</comment>
<evidence type="ECO:0000313" key="9">
    <source>
        <dbReference type="EMBL" id="MQT16776.1"/>
    </source>
</evidence>
<feature type="coiled-coil region" evidence="8">
    <location>
        <begin position="357"/>
        <end position="384"/>
    </location>
</feature>
<keyword evidence="4" id="KW-1134">Transmembrane beta strand</keyword>
<keyword evidence="7" id="KW-0998">Cell outer membrane</keyword>
<evidence type="ECO:0000256" key="4">
    <source>
        <dbReference type="ARBA" id="ARBA00022452"/>
    </source>
</evidence>
<dbReference type="InterPro" id="IPR003423">
    <property type="entry name" value="OMP_efflux"/>
</dbReference>
<dbReference type="Pfam" id="PF02321">
    <property type="entry name" value="OEP"/>
    <property type="match status" value="2"/>
</dbReference>
<evidence type="ECO:0000313" key="10">
    <source>
        <dbReference type="Proteomes" id="UP000481327"/>
    </source>
</evidence>
<evidence type="ECO:0000256" key="8">
    <source>
        <dbReference type="SAM" id="Coils"/>
    </source>
</evidence>
<evidence type="ECO:0000256" key="5">
    <source>
        <dbReference type="ARBA" id="ARBA00022692"/>
    </source>
</evidence>
<gene>
    <name evidence="9" type="ORF">F3168_05855</name>
</gene>
<keyword evidence="6" id="KW-0472">Membrane</keyword>
<dbReference type="GO" id="GO:1990281">
    <property type="term" value="C:efflux pump complex"/>
    <property type="evidence" value="ECO:0007669"/>
    <property type="project" value="TreeGrafter"/>
</dbReference>
<comment type="subcellular location">
    <subcellularLocation>
        <location evidence="1">Cell outer membrane</location>
    </subcellularLocation>
</comment>
<dbReference type="PANTHER" id="PTHR30026:SF22">
    <property type="entry name" value="OUTER MEMBRANE EFFLUX PROTEIN"/>
    <property type="match status" value="1"/>
</dbReference>
<accession>A0A7C9GP88</accession>
<keyword evidence="3" id="KW-0813">Transport</keyword>
<dbReference type="RefSeq" id="WP_152577237.1">
    <property type="nucleotide sequence ID" value="NZ_JAATJI010000001.1"/>
</dbReference>
<dbReference type="InterPro" id="IPR051906">
    <property type="entry name" value="TolC-like"/>
</dbReference>
<comment type="similarity">
    <text evidence="2">Belongs to the outer membrane factor (OMF) (TC 1.B.17) family.</text>
</comment>
<keyword evidence="5" id="KW-0812">Transmembrane</keyword>
<evidence type="ECO:0000256" key="3">
    <source>
        <dbReference type="ARBA" id="ARBA00022448"/>
    </source>
</evidence>